<dbReference type="InterPro" id="IPR019906">
    <property type="entry name" value="Ribosomal_uL6_bac-type"/>
</dbReference>
<proteinExistence type="inferred from homology"/>
<sequence>MQTAFRGATSQALKFANITVPASVQVIREADQLIFSGPLGTTSLGLSRIDTEGSSALKLLPAEREIAICSVSKSFHGTLGTLIQNKLHGVTQGYIVYLRIQGIGYRASLKEQTLNLRLGFSHDIAYTLPQSLRAFLPEPTLIGLYGIDKNEVTQAAARIRALRPPSVYKGKGIRLVDEQVRVKAGKKK</sequence>
<feature type="domain" description="Large ribosomal subunit protein uL6 alpha-beta" evidence="5">
    <location>
        <begin position="102"/>
        <end position="174"/>
    </location>
</feature>
<dbReference type="InterPro" id="IPR020040">
    <property type="entry name" value="Ribosomal_uL6_a/b-dom"/>
</dbReference>
<dbReference type="InterPro" id="IPR036789">
    <property type="entry name" value="Ribosomal_uL6-like_a/b-dom_sf"/>
</dbReference>
<evidence type="ECO:0000256" key="3">
    <source>
        <dbReference type="ARBA" id="ARBA00023274"/>
    </source>
</evidence>
<dbReference type="GO" id="GO:0006412">
    <property type="term" value="P:translation"/>
    <property type="evidence" value="ECO:0007669"/>
    <property type="project" value="InterPro"/>
</dbReference>
<evidence type="ECO:0000313" key="7">
    <source>
        <dbReference type="Proteomes" id="UP001465755"/>
    </source>
</evidence>
<evidence type="ECO:0000256" key="4">
    <source>
        <dbReference type="RuleBase" id="RU003869"/>
    </source>
</evidence>
<dbReference type="PIRSF" id="PIRSF002162">
    <property type="entry name" value="Ribosomal_L6"/>
    <property type="match status" value="1"/>
</dbReference>
<dbReference type="EMBL" id="JALJOQ010000036">
    <property type="protein sequence ID" value="KAK9806564.1"/>
    <property type="molecule type" value="Genomic_DNA"/>
</dbReference>
<name>A0AAW1PFG1_9CHLO</name>
<dbReference type="PRINTS" id="PR00059">
    <property type="entry name" value="RIBOSOMALL6"/>
</dbReference>
<dbReference type="GO" id="GO:0003735">
    <property type="term" value="F:structural constituent of ribosome"/>
    <property type="evidence" value="ECO:0007669"/>
    <property type="project" value="InterPro"/>
</dbReference>
<dbReference type="SUPFAM" id="SSF56053">
    <property type="entry name" value="Ribosomal protein L6"/>
    <property type="match status" value="2"/>
</dbReference>
<reference evidence="6 7" key="1">
    <citation type="journal article" date="2024" name="Nat. Commun.">
        <title>Phylogenomics reveals the evolutionary origins of lichenization in chlorophyte algae.</title>
        <authorList>
            <person name="Puginier C."/>
            <person name="Libourel C."/>
            <person name="Otte J."/>
            <person name="Skaloud P."/>
            <person name="Haon M."/>
            <person name="Grisel S."/>
            <person name="Petersen M."/>
            <person name="Berrin J.G."/>
            <person name="Delaux P.M."/>
            <person name="Dal Grande F."/>
            <person name="Keller J."/>
        </authorList>
    </citation>
    <scope>NUCLEOTIDE SEQUENCE [LARGE SCALE GENOMIC DNA]</scope>
    <source>
        <strain evidence="6 7">SAG 2036</strain>
    </source>
</reference>
<dbReference type="Pfam" id="PF00347">
    <property type="entry name" value="Ribosomal_L6"/>
    <property type="match status" value="1"/>
</dbReference>
<keyword evidence="3 4" id="KW-0687">Ribonucleoprotein</keyword>
<accession>A0AAW1PFG1</accession>
<dbReference type="Gene3D" id="3.90.930.12">
    <property type="entry name" value="Ribosomal protein L6, alpha-beta domain"/>
    <property type="match status" value="2"/>
</dbReference>
<organism evidence="6 7">
    <name type="scientific">Symbiochloris irregularis</name>
    <dbReference type="NCBI Taxonomy" id="706552"/>
    <lineage>
        <taxon>Eukaryota</taxon>
        <taxon>Viridiplantae</taxon>
        <taxon>Chlorophyta</taxon>
        <taxon>core chlorophytes</taxon>
        <taxon>Trebouxiophyceae</taxon>
        <taxon>Trebouxiales</taxon>
        <taxon>Trebouxiaceae</taxon>
        <taxon>Symbiochloris</taxon>
    </lineage>
</organism>
<comment type="caution">
    <text evidence="6">The sequence shown here is derived from an EMBL/GenBank/DDBJ whole genome shotgun (WGS) entry which is preliminary data.</text>
</comment>
<dbReference type="Proteomes" id="UP001465755">
    <property type="component" value="Unassembled WGS sequence"/>
</dbReference>
<evidence type="ECO:0000256" key="1">
    <source>
        <dbReference type="ARBA" id="ARBA00009356"/>
    </source>
</evidence>
<dbReference type="PANTHER" id="PTHR11655:SF14">
    <property type="entry name" value="LARGE RIBOSOMAL SUBUNIT PROTEIN UL6M"/>
    <property type="match status" value="1"/>
</dbReference>
<evidence type="ECO:0000256" key="2">
    <source>
        <dbReference type="ARBA" id="ARBA00022980"/>
    </source>
</evidence>
<dbReference type="InterPro" id="IPR002358">
    <property type="entry name" value="Ribosomal_uL6_CS"/>
</dbReference>
<dbReference type="GO" id="GO:0005762">
    <property type="term" value="C:mitochondrial large ribosomal subunit"/>
    <property type="evidence" value="ECO:0007669"/>
    <property type="project" value="TreeGrafter"/>
</dbReference>
<dbReference type="GO" id="GO:0019843">
    <property type="term" value="F:rRNA binding"/>
    <property type="evidence" value="ECO:0007669"/>
    <property type="project" value="InterPro"/>
</dbReference>
<evidence type="ECO:0000313" key="6">
    <source>
        <dbReference type="EMBL" id="KAK9806564.1"/>
    </source>
</evidence>
<gene>
    <name evidence="6" type="ORF">WJX73_001759</name>
</gene>
<dbReference type="InterPro" id="IPR000702">
    <property type="entry name" value="Ribosomal_uL6-like"/>
</dbReference>
<keyword evidence="7" id="KW-1185">Reference proteome</keyword>
<protein>
    <recommendedName>
        <fullName evidence="5">Large ribosomal subunit protein uL6 alpha-beta domain-containing protein</fullName>
    </recommendedName>
</protein>
<dbReference type="PROSITE" id="PS00525">
    <property type="entry name" value="RIBOSOMAL_L6_1"/>
    <property type="match status" value="1"/>
</dbReference>
<dbReference type="AlphaFoldDB" id="A0AAW1PFG1"/>
<evidence type="ECO:0000259" key="5">
    <source>
        <dbReference type="Pfam" id="PF00347"/>
    </source>
</evidence>
<comment type="similarity">
    <text evidence="1 4">Belongs to the universal ribosomal protein uL6 family.</text>
</comment>
<dbReference type="PANTHER" id="PTHR11655">
    <property type="entry name" value="60S/50S RIBOSOMAL PROTEIN L6/L9"/>
    <property type="match status" value="1"/>
</dbReference>
<keyword evidence="2 4" id="KW-0689">Ribosomal protein</keyword>